<dbReference type="FunFam" id="1.20.120.230:FF:000002">
    <property type="entry name" value="Talin 2"/>
    <property type="match status" value="1"/>
</dbReference>
<dbReference type="CDD" id="cd14473">
    <property type="entry name" value="FERM_B-lobe"/>
    <property type="match status" value="1"/>
</dbReference>
<dbReference type="GO" id="GO:0030182">
    <property type="term" value="P:neuron differentiation"/>
    <property type="evidence" value="ECO:0007669"/>
    <property type="project" value="UniProtKB-ARBA"/>
</dbReference>
<name>A0A182FF40_ANOAL</name>
<dbReference type="VEuPathDB" id="VectorBase:AALB20_028937"/>
<dbReference type="InterPro" id="IPR011993">
    <property type="entry name" value="PH-like_dom_sf"/>
</dbReference>
<dbReference type="GO" id="GO:0005856">
    <property type="term" value="C:cytoskeleton"/>
    <property type="evidence" value="ECO:0007669"/>
    <property type="project" value="UniProtKB-SubCell"/>
</dbReference>
<dbReference type="SUPFAM" id="SSF47220">
    <property type="entry name" value="alpha-catenin/vinculin-like"/>
    <property type="match status" value="3"/>
</dbReference>
<feature type="region of interest" description="Disordered" evidence="11">
    <location>
        <begin position="2804"/>
        <end position="2868"/>
    </location>
</feature>
<keyword evidence="6" id="KW-0597">Phosphoprotein</keyword>
<dbReference type="InterPro" id="IPR019748">
    <property type="entry name" value="FERM_central"/>
</dbReference>
<dbReference type="FunFam" id="1.20.1410.10:FF:000001">
    <property type="entry name" value="Talin 2"/>
    <property type="match status" value="1"/>
</dbReference>
<feature type="compositionally biased region" description="Low complexity" evidence="11">
    <location>
        <begin position="2846"/>
        <end position="2868"/>
    </location>
</feature>
<dbReference type="Pfam" id="PF02174">
    <property type="entry name" value="IRS"/>
    <property type="match status" value="1"/>
</dbReference>
<dbReference type="GO" id="GO:0030036">
    <property type="term" value="P:actin cytoskeleton organization"/>
    <property type="evidence" value="ECO:0007669"/>
    <property type="project" value="TreeGrafter"/>
</dbReference>
<dbReference type="InterPro" id="IPR032425">
    <property type="entry name" value="FERM_f0"/>
</dbReference>
<dbReference type="GO" id="GO:0098609">
    <property type="term" value="P:cell-cell adhesion"/>
    <property type="evidence" value="ECO:0007669"/>
    <property type="project" value="TreeGrafter"/>
</dbReference>
<dbReference type="InterPro" id="IPR000299">
    <property type="entry name" value="FERM_domain"/>
</dbReference>
<dbReference type="CDD" id="cd12150">
    <property type="entry name" value="talin-RS"/>
    <property type="match status" value="1"/>
</dbReference>
<dbReference type="SUPFAM" id="SSF50729">
    <property type="entry name" value="PH domain-like"/>
    <property type="match status" value="1"/>
</dbReference>
<dbReference type="SUPFAM" id="SSF47031">
    <property type="entry name" value="Second domain of FERM"/>
    <property type="match status" value="1"/>
</dbReference>
<dbReference type="Pfam" id="PF08913">
    <property type="entry name" value="VBS"/>
    <property type="match status" value="1"/>
</dbReference>
<feature type="compositionally biased region" description="Polar residues" evidence="11">
    <location>
        <begin position="139"/>
        <end position="153"/>
    </location>
</feature>
<dbReference type="EnsemblMetazoa" id="AALB005131-RA">
    <property type="protein sequence ID" value="AALB005131-PA"/>
    <property type="gene ID" value="AALB005131"/>
</dbReference>
<dbReference type="InterPro" id="IPR019747">
    <property type="entry name" value="FERM_CS"/>
</dbReference>
<feature type="coiled-coil region" evidence="10">
    <location>
        <begin position="1173"/>
        <end position="1200"/>
    </location>
</feature>
<keyword evidence="8" id="KW-0472">Membrane</keyword>
<evidence type="ECO:0000256" key="8">
    <source>
        <dbReference type="ARBA" id="ARBA00023136"/>
    </source>
</evidence>
<feature type="compositionally biased region" description="Low complexity" evidence="11">
    <location>
        <begin position="2626"/>
        <end position="2639"/>
    </location>
</feature>
<dbReference type="InterPro" id="IPR014352">
    <property type="entry name" value="FERM/acyl-CoA-bd_prot_sf"/>
</dbReference>
<feature type="compositionally biased region" description="Polar residues" evidence="11">
    <location>
        <begin position="2829"/>
        <end position="2845"/>
    </location>
</feature>
<evidence type="ECO:0000256" key="3">
    <source>
        <dbReference type="ARBA" id="ARBA00004413"/>
    </source>
</evidence>
<evidence type="ECO:0000313" key="13">
    <source>
        <dbReference type="Proteomes" id="UP000069272"/>
    </source>
</evidence>
<dbReference type="InterPro" id="IPR019749">
    <property type="entry name" value="Band_41_domain"/>
</dbReference>
<evidence type="ECO:0000256" key="9">
    <source>
        <dbReference type="ARBA" id="ARBA00023212"/>
    </source>
</evidence>
<dbReference type="InterPro" id="IPR035964">
    <property type="entry name" value="I/LWEQ_dom_sf"/>
</dbReference>
<feature type="region of interest" description="Disordered" evidence="11">
    <location>
        <begin position="134"/>
        <end position="167"/>
    </location>
</feature>
<keyword evidence="10" id="KW-0175">Coiled coil</keyword>
<dbReference type="InterPro" id="IPR036476">
    <property type="entry name" value="Talin_cent_sf"/>
</dbReference>
<dbReference type="Pfam" id="PF01608">
    <property type="entry name" value="I_LWEQ"/>
    <property type="match status" value="1"/>
</dbReference>
<dbReference type="Gene3D" id="1.20.120.230">
    <property type="entry name" value="Alpha-catenin/vinculin-like"/>
    <property type="match status" value="5"/>
</dbReference>
<dbReference type="Pfam" id="PF25177">
    <property type="entry name" value="Talin_VBS2"/>
    <property type="match status" value="1"/>
</dbReference>
<dbReference type="InterPro" id="IPR002558">
    <property type="entry name" value="ILWEQ_dom"/>
</dbReference>
<evidence type="ECO:0000256" key="6">
    <source>
        <dbReference type="ARBA" id="ARBA00022553"/>
    </source>
</evidence>
<evidence type="ECO:0000256" key="10">
    <source>
        <dbReference type="SAM" id="Coils"/>
    </source>
</evidence>
<dbReference type="InterPro" id="IPR037438">
    <property type="entry name" value="Talin1/2-RS"/>
</dbReference>
<dbReference type="Gene3D" id="1.20.1410.10">
    <property type="entry name" value="I/LWEQ domain"/>
    <property type="match status" value="1"/>
</dbReference>
<feature type="compositionally biased region" description="Low complexity" evidence="11">
    <location>
        <begin position="2908"/>
        <end position="2958"/>
    </location>
</feature>
<dbReference type="VEuPathDB" id="VectorBase:AALB005131"/>
<dbReference type="Gene3D" id="2.30.29.30">
    <property type="entry name" value="Pleckstrin-homology domain (PH domain)/Phosphotyrosine-binding domain (PTB)"/>
    <property type="match status" value="1"/>
</dbReference>
<dbReference type="FunFam" id="1.20.1420.10:FF:000012">
    <property type="entry name" value="Rhea, isoform B"/>
    <property type="match status" value="1"/>
</dbReference>
<feature type="compositionally biased region" description="Pro residues" evidence="11">
    <location>
        <begin position="2615"/>
        <end position="2625"/>
    </location>
</feature>
<dbReference type="SUPFAM" id="SSF109880">
    <property type="entry name" value="A middle domain of Talin 1"/>
    <property type="match status" value="1"/>
</dbReference>
<dbReference type="FunFam" id="1.20.120.230:FF:000004">
    <property type="entry name" value="Talin 2"/>
    <property type="match status" value="1"/>
</dbReference>
<dbReference type="CDD" id="cd17090">
    <property type="entry name" value="FERM_F1_TLN"/>
    <property type="match status" value="1"/>
</dbReference>
<dbReference type="Pfam" id="PF21865">
    <property type="entry name" value="TLN1-like_RS"/>
    <property type="match status" value="2"/>
</dbReference>
<dbReference type="PROSITE" id="PS50057">
    <property type="entry name" value="FERM_3"/>
    <property type="match status" value="1"/>
</dbReference>
<dbReference type="Gene3D" id="1.20.1420.10">
    <property type="entry name" value="Talin, central domain"/>
    <property type="match status" value="7"/>
</dbReference>
<comment type="subcellular location">
    <subcellularLocation>
        <location evidence="2">Cell junction</location>
        <location evidence="2">Focal adhesion</location>
    </subcellularLocation>
    <subcellularLocation>
        <location evidence="3">Cell membrane</location>
        <topology evidence="3">Peripheral membrane protein</topology>
        <orientation evidence="3">Cytoplasmic side</orientation>
    </subcellularLocation>
    <subcellularLocation>
        <location evidence="1">Cytoplasm</location>
        <location evidence="1">Cytoskeleton</location>
    </subcellularLocation>
</comment>
<evidence type="ECO:0000256" key="2">
    <source>
        <dbReference type="ARBA" id="ARBA00004246"/>
    </source>
</evidence>
<feature type="region of interest" description="Disordered" evidence="11">
    <location>
        <begin position="2737"/>
        <end position="2756"/>
    </location>
</feature>
<dbReference type="InterPro" id="IPR002404">
    <property type="entry name" value="IRS_PTB"/>
</dbReference>
<evidence type="ECO:0000256" key="7">
    <source>
        <dbReference type="ARBA" id="ARBA00022949"/>
    </source>
</evidence>
<evidence type="ECO:0000256" key="1">
    <source>
        <dbReference type="ARBA" id="ARBA00004245"/>
    </source>
</evidence>
<dbReference type="Pfam" id="PF21692">
    <property type="entry name" value="Talin_R4"/>
    <property type="match status" value="1"/>
</dbReference>
<dbReference type="InterPro" id="IPR015009">
    <property type="entry name" value="Vinculin-bd_dom"/>
</dbReference>
<dbReference type="Pfam" id="PF09141">
    <property type="entry name" value="Talin_middle"/>
    <property type="match status" value="1"/>
</dbReference>
<protein>
    <submittedName>
        <fullName evidence="12">Uncharacterized protein</fullName>
    </submittedName>
</protein>
<dbReference type="SMART" id="SM00307">
    <property type="entry name" value="ILWEQ"/>
    <property type="match status" value="1"/>
</dbReference>
<dbReference type="SMART" id="SM01244">
    <property type="entry name" value="IRS"/>
    <property type="match status" value="1"/>
</dbReference>
<dbReference type="PROSITE" id="PS50945">
    <property type="entry name" value="I_LWEQ"/>
    <property type="match status" value="1"/>
</dbReference>
<keyword evidence="9" id="KW-0206">Cytoskeleton</keyword>
<feature type="compositionally biased region" description="Low complexity" evidence="11">
    <location>
        <begin position="2603"/>
        <end position="2614"/>
    </location>
</feature>
<evidence type="ECO:0000256" key="5">
    <source>
        <dbReference type="ARBA" id="ARBA00022490"/>
    </source>
</evidence>
<dbReference type="CDD" id="cd17089">
    <property type="entry name" value="FERM_F0_TLN"/>
    <property type="match status" value="1"/>
</dbReference>
<proteinExistence type="predicted"/>
<feature type="compositionally biased region" description="Low complexity" evidence="11">
    <location>
        <begin position="2804"/>
        <end position="2818"/>
    </location>
</feature>
<dbReference type="STRING" id="7167.A0A182FF40"/>
<sequence length="2977" mass="320573">MSALSLRISLEGGRVTKTIQFDPNTTVFDACRIIKDKFADAVQGTAQEFGLFLADDDTRQGVWLEPARNLGYYMLHNLDVLEYRQKHRTLRVRMLDGALKTILVDDSLPVSQLMVVICTKIGITNHEEYGLVREDPEAQNENQPDNRSNTGTLTLRRKAQEKERDTKMESLRKKLRTDDEINWVDVGKTLREQGIDEQETVLLRRKFFYSDQNIDSRDPVQLNLLYVQARDAILDGTHPVTQDKACEFAGIQVQIQFGDHNEAKHKPGFLDLREFLPSSYVRTKNIERKIFAEHRKLIGLSDLDAKYRYTKTARELPTYGVTFFLVKEKMMGKNKLVPRLLGVTKDSVLRLDELTKEILKSWPLTTVRRWGASPNTFTLDFGDYADSYYSVQTTEAEQIVQLIAGYIDIILKKKQAKDHFGIEGDEGSTMVEESVAPSKATFLQHEETNKSGRVETHSIAKPAVMRGSDGERPYGTGEMQSVQYGAIVGQVNLAHQPPMLQQTRISSVMSEPQRALLGYISAGQDALNQAEKDLETKVQLPPLGTDPGSLQWREETLDTSKQTVTTHLATMNAATAQVVTASQPDEIDHEAVGAAVSQITQSIPEVTKEVRLIAALMDDDCTGDKLLEATRKLCNAFSDLLKSAEPESKEPRQNLLNAATRVGEASGQVLSTIGEESIESRELHDMLLSLAKAVANTTAALVLKAKSIAAVTEDEATRNRVIGAASQCALATSQLVACARVVAPTIHSPACREQLEAAAREVAKAVANLAEVCNEATDNQQLRGDLTAAAKDVSKSLADLLEHIKLSTREKARRVENENPVDNVLVATDILVSSTDPQEMIRQAQQLGRATALLIQSIKGEAEGQNDQSMQRKLLEAAKQLADATARMVEAARLCAGNPHDSGHQESLRAAAEELRVITTTTANTPAMKRQLIGRLEQCAKQAASAATQCITAAQNSLVHSTDVQTKELLLQDCQAVADQIPRLVTGVKGTLSRPDDPNAQLALIDAAEMFLEPGAQMAASARDLQPTVQDQAAAQQLGRGSVNLTHAIQDMRLAAHRAREACGGNELDAALEAVRNLRSVLNDTRIAAQEGTLRPLPGETAESSFKQLSAASAAADAAMWQLATAAQQGNRTYAGVAGRDTALALGEYTKSVRGVLVTTKNPAVVDYADDVIVDALRVIEEAQRSLQNLDNQEALLIAVKRTKQSLGRMNDCMPGVRDINEAFETITDLRGILDTGEYPPSDRPYGELQSELKSAAEQLNNAGGQVAHSYESPIKLANTSQEFCQAYKDLLTVTLEMAGQTGEERAREEIVSSLRGVSNQSISLMAAAKNVAGDLRRPNARNELASAARLVTESINRLVDVCTQAAPGQKECDGAIRCIESLRPLLESAQESLTDQGYFECLETVMEKSRTLGDGMTGIANNAKNSKHVEFGHSVISVSESIRGLIESAAQAAYLVGVSNPTSVGGRPGIVDQSQYARASQAIRQSCDVLRSPSSSQQEVLAAATIIAKHTSSLCNACRSASSTTTNPVAKRHFVQAAKEVANSTASLVREIKALDKDYSAASRQRCAEATEPLLEAVSSLCQFACSPEFISIPARISTEGRKAQEPILSAGGGILDGAVEMVRTAKVLALTPTDPPVWQQLAIHSRNVSESIKRLASSIREKAPGQMQCDQVLEVLKDCSRELNAASLAVGVDGLPQRKDNNLQGFTNQSLNAASELIDRLEPVKSSAKKNAESLGHAVNQIAKHIVPLTGGVIGACSQLVHSGQQTVLINQVKSVVECCSQLVQTAKSAGGNPRAAQLHPELDEAVESTREAIQELNATVERLSTENGVVTGLMEQVSRSMSRISDKRQSFLGASLNDTYVDYQTRMVQSAKEIARYANEINAKAAIDPSKLAQLCVEMTHHYTQLAQDAIGASALTTSPDVAIRIRNTVQDLGRSVNTLIQSTTGIRKDDSSGLVEISRGARDVSEKVAQVLAALQAGSRGTQACINASSTVSAIISDLDTTIMFATAGTLHAANDEEGRFSDHREHILKTAKALVEDTKILVAGAAGTQDQLAAAAQNAVTTILQLADAVKHGAASLGSGQPDSQVMVMNAVKDVAAALGELINATKLASGKPINDPAMNDLKDSAKMIRELCLTETSTRSVMAGYRHAPAGGADPDPDEQYLYTVMVMNVTSLLKTVKAVEDEHTRGTRAMEATVDAISQELRSMQYAPEMMRSSMQQLSKPEDLITVTKHVTAATAKAVAAGTSNLQSDIAAAANLGRKTISDMLIVCKSVAWSCAETAELRQRTLDAGSAVAIAYRDLLEGILHHCTADERMQLSRRVAMCVTDLVGMAQLLKGSEWVDPEDPTVIAENELLGAAASIEAAAKKLANLRPRRQEVKETDENMNFDEMILEAAQSIMAASSSLVRAANAAQRELIDQGKVAKRPLTSSDDGQWSEGLISAARLVAAAAHSLVEAAQNLVQGVGTEEMLISSAKQVASSTAQLLIACKVKSDPNSETGRRLQAAGNAVIKSTDKLVQAAQQAIEGEEEHTLRLNRNMVDGMAQEINARSEILMRERQLEEAKNKLIAIRHLKYRQKLAGGFTTDESDEGGVAPPPFTGYSTTISSSTSPKPPHTLPKPAPGSYSPAGGPVGASTLPRLQQSSPGAGHTGSPTFQRPGSGNQLLTANAVPKPYQSDTIKSPSALVSPSMLNRTYDTTRVENTNLSASKFNRTQFDAAVQDLQNKVQPLSTFRGSPTQHTNGGGGSGGALVPQTYEGFTTRYETRVFQNANNTNPSSPNPLTTVEQKFAKLNLETHDNLQEQQRYQQHQQQQQQTKPKTPPRTFGTPQRNTPPASYAPINSTAAAAAATAGPTTPHQHQASSPQQHFLRNAATSSGAGQPASPVQIKNGTVSLFDSGATDAMNSSSSTTTTTTMASSRDAVQHQQQLQQQQQIIQTKKIQMMSTTTSSSSSSSTVMKSHTTGGGSGGPPPEWK</sequence>
<dbReference type="Gene3D" id="1.20.80.10">
    <property type="match status" value="1"/>
</dbReference>
<dbReference type="InterPro" id="IPR054082">
    <property type="entry name" value="Talin_IBS2B"/>
</dbReference>
<dbReference type="InterPro" id="IPR015224">
    <property type="entry name" value="Talin_cent"/>
</dbReference>
<dbReference type="GO" id="GO:0005886">
    <property type="term" value="C:plasma membrane"/>
    <property type="evidence" value="ECO:0007669"/>
    <property type="project" value="UniProtKB-SubCell"/>
</dbReference>
<keyword evidence="13" id="KW-1185">Reference proteome</keyword>
<keyword evidence="5" id="KW-0963">Cytoplasm</keyword>
<organism evidence="12 13">
    <name type="scientific">Anopheles albimanus</name>
    <name type="common">New world malaria mosquito</name>
    <dbReference type="NCBI Taxonomy" id="7167"/>
    <lineage>
        <taxon>Eukaryota</taxon>
        <taxon>Metazoa</taxon>
        <taxon>Ecdysozoa</taxon>
        <taxon>Arthropoda</taxon>
        <taxon>Hexapoda</taxon>
        <taxon>Insecta</taxon>
        <taxon>Pterygota</taxon>
        <taxon>Neoptera</taxon>
        <taxon>Endopterygota</taxon>
        <taxon>Diptera</taxon>
        <taxon>Nematocera</taxon>
        <taxon>Culicoidea</taxon>
        <taxon>Culicidae</taxon>
        <taxon>Anophelinae</taxon>
        <taxon>Anopheles</taxon>
    </lineage>
</organism>
<dbReference type="GO" id="GO:0001726">
    <property type="term" value="C:ruffle"/>
    <property type="evidence" value="ECO:0007669"/>
    <property type="project" value="InterPro"/>
</dbReference>
<dbReference type="Proteomes" id="UP000069272">
    <property type="component" value="Chromosome 3L"/>
</dbReference>
<dbReference type="InterPro" id="IPR054060">
    <property type="entry name" value="TLN1-like_RS"/>
</dbReference>
<dbReference type="PANTHER" id="PTHR19981">
    <property type="entry name" value="TALIN"/>
    <property type="match status" value="1"/>
</dbReference>
<dbReference type="GO" id="GO:0051015">
    <property type="term" value="F:actin filament binding"/>
    <property type="evidence" value="ECO:0007669"/>
    <property type="project" value="InterPro"/>
</dbReference>
<dbReference type="PANTHER" id="PTHR19981:SF1">
    <property type="entry name" value="RHEA, ISOFORM B"/>
    <property type="match status" value="1"/>
</dbReference>
<dbReference type="FunFam" id="1.20.120.230:FF:000003">
    <property type="entry name" value="Talin 2"/>
    <property type="match status" value="1"/>
</dbReference>
<evidence type="ECO:0000313" key="12">
    <source>
        <dbReference type="EnsemblMetazoa" id="AALB005131-PA"/>
    </source>
</evidence>
<dbReference type="SMART" id="SM00295">
    <property type="entry name" value="B41"/>
    <property type="match status" value="1"/>
</dbReference>
<feature type="region of interest" description="Disordered" evidence="11">
    <location>
        <begin position="2901"/>
        <end position="2977"/>
    </location>
</feature>
<dbReference type="GO" id="GO:0005925">
    <property type="term" value="C:focal adhesion"/>
    <property type="evidence" value="ECO:0007669"/>
    <property type="project" value="UniProtKB-SubCell"/>
</dbReference>
<reference evidence="12 13" key="1">
    <citation type="journal article" date="2017" name="G3 (Bethesda)">
        <title>The Physical Genome Mapping of Anopheles albimanus Corrected Scaffold Misassemblies and Identified Interarm Rearrangements in Genus Anopheles.</title>
        <authorList>
            <person name="Artemov G.N."/>
            <person name="Peery A.N."/>
            <person name="Jiang X."/>
            <person name="Tu Z."/>
            <person name="Stegniy V.N."/>
            <person name="Sharakhova M.V."/>
            <person name="Sharakhov I.V."/>
        </authorList>
    </citation>
    <scope>NUCLEOTIDE SEQUENCE [LARGE SCALE GENOMIC DNA]</scope>
    <source>
        <strain evidence="12 13">ALBI9_A</strain>
    </source>
</reference>
<dbReference type="Pfam" id="PF16511">
    <property type="entry name" value="FERM_f0"/>
    <property type="match status" value="1"/>
</dbReference>
<dbReference type="PROSITE" id="PS00660">
    <property type="entry name" value="FERM_1"/>
    <property type="match status" value="1"/>
</dbReference>
<dbReference type="GO" id="GO:0005178">
    <property type="term" value="F:integrin binding"/>
    <property type="evidence" value="ECO:0007669"/>
    <property type="project" value="TreeGrafter"/>
</dbReference>
<evidence type="ECO:0000256" key="4">
    <source>
        <dbReference type="ARBA" id="ARBA00022475"/>
    </source>
</evidence>
<evidence type="ECO:0000256" key="11">
    <source>
        <dbReference type="SAM" id="MobiDB-lite"/>
    </source>
</evidence>
<dbReference type="GO" id="GO:0005200">
    <property type="term" value="F:structural constituent of cytoskeleton"/>
    <property type="evidence" value="ECO:0007669"/>
    <property type="project" value="InterPro"/>
</dbReference>
<dbReference type="Pfam" id="PF21896">
    <property type="entry name" value="Talin_IBS2B"/>
    <property type="match status" value="4"/>
</dbReference>
<dbReference type="GO" id="GO:0005737">
    <property type="term" value="C:cytoplasm"/>
    <property type="evidence" value="ECO:0007669"/>
    <property type="project" value="TreeGrafter"/>
</dbReference>
<dbReference type="FunFam" id="2.30.29.30:FF:000028">
    <property type="entry name" value="Talin 2"/>
    <property type="match status" value="1"/>
</dbReference>
<dbReference type="InterPro" id="IPR049108">
    <property type="entry name" value="Talin_R4"/>
</dbReference>
<feature type="compositionally biased region" description="Polar residues" evidence="11">
    <location>
        <begin position="2642"/>
        <end position="2670"/>
    </location>
</feature>
<dbReference type="FunFam" id="1.20.80.10:FF:000007">
    <property type="entry name" value="Talin 2"/>
    <property type="match status" value="1"/>
</dbReference>
<dbReference type="GO" id="GO:0009887">
    <property type="term" value="P:animal organ morphogenesis"/>
    <property type="evidence" value="ECO:0007669"/>
    <property type="project" value="UniProtKB-ARBA"/>
</dbReference>
<keyword evidence="7" id="KW-0965">Cell junction</keyword>
<feature type="compositionally biased region" description="Basic and acidic residues" evidence="11">
    <location>
        <begin position="158"/>
        <end position="167"/>
    </location>
</feature>
<dbReference type="CDD" id="cd10569">
    <property type="entry name" value="FERM_C_Talin"/>
    <property type="match status" value="1"/>
</dbReference>
<reference evidence="12" key="2">
    <citation type="submission" date="2022-08" db="UniProtKB">
        <authorList>
            <consortium name="EnsemblMetazoa"/>
        </authorList>
    </citation>
    <scope>IDENTIFICATION</scope>
    <source>
        <strain evidence="12">STECLA/ALBI9_A</strain>
    </source>
</reference>
<keyword evidence="4" id="KW-1003">Cell membrane</keyword>
<dbReference type="InterPro" id="IPR057346">
    <property type="entry name" value="Talin1/2_VBS2"/>
</dbReference>
<dbReference type="Gene3D" id="3.10.20.90">
    <property type="entry name" value="Phosphatidylinositol 3-kinase Catalytic Subunit, Chain A, domain 1"/>
    <property type="match status" value="2"/>
</dbReference>
<feature type="region of interest" description="Disordered" evidence="11">
    <location>
        <begin position="2587"/>
        <end position="2671"/>
    </location>
</feature>
<dbReference type="InterPro" id="IPR035963">
    <property type="entry name" value="FERM_2"/>
</dbReference>
<dbReference type="InterPro" id="IPR036723">
    <property type="entry name" value="Alpha-catenin/vinculin-like_sf"/>
</dbReference>
<accession>A0A182FF40</accession>
<dbReference type="SUPFAM" id="SSF109885">
    <property type="entry name" value="I/LWEQ domain"/>
    <property type="match status" value="5"/>
</dbReference>